<dbReference type="RefSeq" id="WP_179584441.1">
    <property type="nucleotide sequence ID" value="NZ_JACBYR010000001.1"/>
</dbReference>
<keyword evidence="1 3" id="KW-0812">Transmembrane</keyword>
<evidence type="ECO:0000259" key="2">
    <source>
        <dbReference type="Pfam" id="PF04773"/>
    </source>
</evidence>
<keyword evidence="1" id="KW-1133">Transmembrane helix</keyword>
<organism evidence="3 4">
    <name type="scientific">Pigmentiphaga litoralis</name>
    <dbReference type="NCBI Taxonomy" id="516702"/>
    <lineage>
        <taxon>Bacteria</taxon>
        <taxon>Pseudomonadati</taxon>
        <taxon>Pseudomonadota</taxon>
        <taxon>Betaproteobacteria</taxon>
        <taxon>Burkholderiales</taxon>
        <taxon>Alcaligenaceae</taxon>
        <taxon>Pigmentiphaga</taxon>
    </lineage>
</organism>
<dbReference type="PANTHER" id="PTHR30273:SF2">
    <property type="entry name" value="PROTEIN FECR"/>
    <property type="match status" value="1"/>
</dbReference>
<evidence type="ECO:0000313" key="4">
    <source>
        <dbReference type="Proteomes" id="UP000542125"/>
    </source>
</evidence>
<reference evidence="3 4" key="1">
    <citation type="submission" date="2020-07" db="EMBL/GenBank/DDBJ databases">
        <title>Genomic Encyclopedia of Type Strains, Phase IV (KMG-V): Genome sequencing to study the core and pangenomes of soil and plant-associated prokaryotes.</title>
        <authorList>
            <person name="Whitman W."/>
        </authorList>
    </citation>
    <scope>NUCLEOTIDE SEQUENCE [LARGE SCALE GENOMIC DNA]</scope>
    <source>
        <strain evidence="3 4">SAS40</strain>
    </source>
</reference>
<dbReference type="Gene3D" id="2.60.120.1440">
    <property type="match status" value="1"/>
</dbReference>
<evidence type="ECO:0000256" key="1">
    <source>
        <dbReference type="SAM" id="Phobius"/>
    </source>
</evidence>
<dbReference type="InterPro" id="IPR006860">
    <property type="entry name" value="FecR"/>
</dbReference>
<feature type="domain" description="FecR protein" evidence="2">
    <location>
        <begin position="115"/>
        <end position="205"/>
    </location>
</feature>
<proteinExistence type="predicted"/>
<dbReference type="InterPro" id="IPR012373">
    <property type="entry name" value="Ferrdict_sens_TM"/>
</dbReference>
<evidence type="ECO:0000313" key="3">
    <source>
        <dbReference type="EMBL" id="NYE81988.1"/>
    </source>
</evidence>
<dbReference type="PANTHER" id="PTHR30273">
    <property type="entry name" value="PERIPLASMIC SIGNAL SENSOR AND SIGMA FACTOR ACTIVATOR FECR-RELATED"/>
    <property type="match status" value="1"/>
</dbReference>
<comment type="caution">
    <text evidence="3">The sequence shown here is derived from an EMBL/GenBank/DDBJ whole genome shotgun (WGS) entry which is preliminary data.</text>
</comment>
<feature type="transmembrane region" description="Helical" evidence="1">
    <location>
        <begin position="85"/>
        <end position="106"/>
    </location>
</feature>
<name>A0A7Y9LMD2_9BURK</name>
<keyword evidence="1" id="KW-0472">Membrane</keyword>
<dbReference type="GO" id="GO:0016989">
    <property type="term" value="F:sigma factor antagonist activity"/>
    <property type="evidence" value="ECO:0007669"/>
    <property type="project" value="TreeGrafter"/>
</dbReference>
<dbReference type="Pfam" id="PF04773">
    <property type="entry name" value="FecR"/>
    <property type="match status" value="1"/>
</dbReference>
<keyword evidence="4" id="KW-1185">Reference proteome</keyword>
<dbReference type="AlphaFoldDB" id="A0A7Y9LMD2"/>
<gene>
    <name evidence="3" type="ORF">FHW18_001259</name>
</gene>
<protein>
    <submittedName>
        <fullName evidence="3">Transmembrane sensor</fullName>
    </submittedName>
</protein>
<sequence>MMSTRPSRALIERALLLVGRTHKGSPDVAQAARDELARWRDGTPAQVQAVAAAERLWDSTDASGLQGTVPVPRSQAAAQEGRRRALGMLGVGGVIAALAGGSRFYWLQPLEQLALSTGRAQQLDRTLSDRSELSLAARTTCTVAIYRNRREVQLAAGEVRFNVTHDPDRPFMVMTEWGQVRVLGTTFTVSAREGHMRVAVANGRVGVWPRSDADTSAGSSGVLSDPPPIVLQAGEAIDADAQGLGMRRTLPPDDVGAWRQGWLVFDNTPLVEALARWNDYVPQPFRLRDQPRLRDLRVSGSFPLRDPQAFLQGLPDMLPVRVTRTAGEPVTIELR</sequence>
<dbReference type="EMBL" id="JACBYR010000001">
    <property type="protein sequence ID" value="NYE81988.1"/>
    <property type="molecule type" value="Genomic_DNA"/>
</dbReference>
<dbReference type="Proteomes" id="UP000542125">
    <property type="component" value="Unassembled WGS sequence"/>
</dbReference>
<accession>A0A7Y9LMD2</accession>
<dbReference type="PIRSF" id="PIRSF018266">
    <property type="entry name" value="FecR"/>
    <property type="match status" value="1"/>
</dbReference>